<reference evidence="1" key="1">
    <citation type="journal article" date="2020" name="Nature">
        <title>Giant virus diversity and host interactions through global metagenomics.</title>
        <authorList>
            <person name="Schulz F."/>
            <person name="Roux S."/>
            <person name="Paez-Espino D."/>
            <person name="Jungbluth S."/>
            <person name="Walsh D.A."/>
            <person name="Denef V.J."/>
            <person name="McMahon K.D."/>
            <person name="Konstantinidis K.T."/>
            <person name="Eloe-Fadrosh E.A."/>
            <person name="Kyrpides N.C."/>
            <person name="Woyke T."/>
        </authorList>
    </citation>
    <scope>NUCLEOTIDE SEQUENCE</scope>
    <source>
        <strain evidence="1">GVMAG-M-3300023184-68</strain>
    </source>
</reference>
<proteinExistence type="predicted"/>
<protein>
    <submittedName>
        <fullName evidence="1">Uncharacterized protein</fullName>
    </submittedName>
</protein>
<accession>A0A6C0IBK6</accession>
<sequence>MNRAFQQRFTYLLKNINGMSYTQNIRDIPKSEIQRNLVKYFNLQYKETEMVSMNIEVDDSQPNRIILSVKYSTKTPFVLLKGIPFELSRMISSYIPPNRIQVKFAISFPKEYPFIPPKWTLIEDLSNITSISNLIVPTTQYYQELVDTHNNQYKRSLDLDNDGSEPYPFSETCPHKKSMHAESYYWSPAHYIEQDVLNFILRINHFEYILQDPDLENYLEQPPSHLNMVNKNKKYQPWKFVLQ</sequence>
<dbReference type="EMBL" id="MN740153">
    <property type="protein sequence ID" value="QHT90364.1"/>
    <property type="molecule type" value="Genomic_DNA"/>
</dbReference>
<evidence type="ECO:0000313" key="1">
    <source>
        <dbReference type="EMBL" id="QHT90364.1"/>
    </source>
</evidence>
<name>A0A6C0IBK6_9ZZZZ</name>
<organism evidence="1">
    <name type="scientific">viral metagenome</name>
    <dbReference type="NCBI Taxonomy" id="1070528"/>
    <lineage>
        <taxon>unclassified sequences</taxon>
        <taxon>metagenomes</taxon>
        <taxon>organismal metagenomes</taxon>
    </lineage>
</organism>
<dbReference type="AlphaFoldDB" id="A0A6C0IBK6"/>